<accession>A0A392QYW0</accession>
<organism evidence="1 2">
    <name type="scientific">Trifolium medium</name>
    <dbReference type="NCBI Taxonomy" id="97028"/>
    <lineage>
        <taxon>Eukaryota</taxon>
        <taxon>Viridiplantae</taxon>
        <taxon>Streptophyta</taxon>
        <taxon>Embryophyta</taxon>
        <taxon>Tracheophyta</taxon>
        <taxon>Spermatophyta</taxon>
        <taxon>Magnoliopsida</taxon>
        <taxon>eudicotyledons</taxon>
        <taxon>Gunneridae</taxon>
        <taxon>Pentapetalae</taxon>
        <taxon>rosids</taxon>
        <taxon>fabids</taxon>
        <taxon>Fabales</taxon>
        <taxon>Fabaceae</taxon>
        <taxon>Papilionoideae</taxon>
        <taxon>50 kb inversion clade</taxon>
        <taxon>NPAAA clade</taxon>
        <taxon>Hologalegina</taxon>
        <taxon>IRL clade</taxon>
        <taxon>Trifolieae</taxon>
        <taxon>Trifolium</taxon>
    </lineage>
</organism>
<keyword evidence="2" id="KW-1185">Reference proteome</keyword>
<proteinExistence type="predicted"/>
<dbReference type="Proteomes" id="UP000265520">
    <property type="component" value="Unassembled WGS sequence"/>
</dbReference>
<dbReference type="AlphaFoldDB" id="A0A392QYW0"/>
<dbReference type="EMBL" id="LXQA010170093">
    <property type="protein sequence ID" value="MCI29074.1"/>
    <property type="molecule type" value="Genomic_DNA"/>
</dbReference>
<evidence type="ECO:0000313" key="2">
    <source>
        <dbReference type="Proteomes" id="UP000265520"/>
    </source>
</evidence>
<feature type="non-terminal residue" evidence="1">
    <location>
        <position position="1"/>
    </location>
</feature>
<name>A0A392QYW0_9FABA</name>
<keyword evidence="1" id="KW-0436">Ligase</keyword>
<protein>
    <submittedName>
        <fullName evidence="1">Diphthine-ammonia ligase-like</fullName>
    </submittedName>
</protein>
<dbReference type="GO" id="GO:0016874">
    <property type="term" value="F:ligase activity"/>
    <property type="evidence" value="ECO:0007669"/>
    <property type="project" value="UniProtKB-KW"/>
</dbReference>
<evidence type="ECO:0000313" key="1">
    <source>
        <dbReference type="EMBL" id="MCI29074.1"/>
    </source>
</evidence>
<sequence>SLRFYIPVSLQMSVDLIQPMFCNALFELSQMSQREVKKCEPIFNIVPVIGAGRSASSMEDLVTCELLAQKS</sequence>
<reference evidence="1 2" key="1">
    <citation type="journal article" date="2018" name="Front. Plant Sci.">
        <title>Red Clover (Trifolium pratense) and Zigzag Clover (T. medium) - A Picture of Genomic Similarities and Differences.</title>
        <authorList>
            <person name="Dluhosova J."/>
            <person name="Istvanek J."/>
            <person name="Nedelnik J."/>
            <person name="Repkova J."/>
        </authorList>
    </citation>
    <scope>NUCLEOTIDE SEQUENCE [LARGE SCALE GENOMIC DNA]</scope>
    <source>
        <strain evidence="2">cv. 10/8</strain>
        <tissue evidence="1">Leaf</tissue>
    </source>
</reference>
<comment type="caution">
    <text evidence="1">The sequence shown here is derived from an EMBL/GenBank/DDBJ whole genome shotgun (WGS) entry which is preliminary data.</text>
</comment>